<accession>A0A6N9NKQ5</accession>
<evidence type="ECO:0000313" key="6">
    <source>
        <dbReference type="Proteomes" id="UP000470771"/>
    </source>
</evidence>
<keyword evidence="1 2" id="KW-0732">Signal</keyword>
<feature type="chain" id="PRO_5026855294" evidence="2">
    <location>
        <begin position="20"/>
        <end position="314"/>
    </location>
</feature>
<sequence>MKKFRLLLILAVSVISAQAQQDIYFKINHKLGSANFAYNQTATNNISNSFNLQRLEYYISEITLKYDGGQDTTLDTYILVDAGTTTNVFLGTFNITAIESVSFGTGVDAAVNNGDPDLWPMTHPLAPKSPSMHWGWAAGYRFAAFEGMTGANMTTAWQIHALGNRNYNTQTIATTGFTNGNTTTIELNADYAQALNNITINGNLFNHGETGEAATLLSNFNTSVFSAGAVGIKENQLTSFSISPNPSAQDITLQFEDNQNGNRLTVSSINGQLISQKTITSGNQVKVSIDNKGTYLVNIYKEGKLIGSEKVIIQ</sequence>
<gene>
    <name evidence="5" type="ORF">GQN54_10025</name>
</gene>
<feature type="domain" description="Secretion system C-terminal sorting" evidence="3">
    <location>
        <begin position="242"/>
        <end position="313"/>
    </location>
</feature>
<comment type="caution">
    <text evidence="5">The sequence shown here is derived from an EMBL/GenBank/DDBJ whole genome shotgun (WGS) entry which is preliminary data.</text>
</comment>
<evidence type="ECO:0000259" key="3">
    <source>
        <dbReference type="Pfam" id="PF18962"/>
    </source>
</evidence>
<organism evidence="5 6">
    <name type="scientific">Acidiluteibacter ferrifornacis</name>
    <dbReference type="NCBI Taxonomy" id="2692424"/>
    <lineage>
        <taxon>Bacteria</taxon>
        <taxon>Pseudomonadati</taxon>
        <taxon>Bacteroidota</taxon>
        <taxon>Flavobacteriia</taxon>
        <taxon>Flavobacteriales</taxon>
        <taxon>Cryomorphaceae</taxon>
        <taxon>Acidiluteibacter</taxon>
    </lineage>
</organism>
<dbReference type="EMBL" id="WWNE01000007">
    <property type="protein sequence ID" value="NBG66454.1"/>
    <property type="molecule type" value="Genomic_DNA"/>
</dbReference>
<dbReference type="InterPro" id="IPR046863">
    <property type="entry name" value="MbnP-like_dom"/>
</dbReference>
<evidence type="ECO:0000256" key="2">
    <source>
        <dbReference type="SAM" id="SignalP"/>
    </source>
</evidence>
<dbReference type="Pfam" id="PF18962">
    <property type="entry name" value="Por_Secre_tail"/>
    <property type="match status" value="1"/>
</dbReference>
<dbReference type="AlphaFoldDB" id="A0A6N9NKQ5"/>
<reference evidence="5 6" key="1">
    <citation type="submission" date="2019-12" db="EMBL/GenBank/DDBJ databases">
        <authorList>
            <person name="Zhao J."/>
        </authorList>
    </citation>
    <scope>NUCLEOTIDE SEQUENCE [LARGE SCALE GENOMIC DNA]</scope>
    <source>
        <strain evidence="5 6">S-15</strain>
    </source>
</reference>
<dbReference type="InterPro" id="IPR026444">
    <property type="entry name" value="Secre_tail"/>
</dbReference>
<proteinExistence type="predicted"/>
<dbReference type="Proteomes" id="UP000470771">
    <property type="component" value="Unassembled WGS sequence"/>
</dbReference>
<dbReference type="RefSeq" id="WP_160633403.1">
    <property type="nucleotide sequence ID" value="NZ_WWNE01000007.1"/>
</dbReference>
<feature type="domain" description="Copper-binding protein MbnP-like" evidence="4">
    <location>
        <begin position="21"/>
        <end position="202"/>
    </location>
</feature>
<protein>
    <submittedName>
        <fullName evidence="5">T9SS type A sorting domain-containing protein</fullName>
    </submittedName>
</protein>
<evidence type="ECO:0000313" key="5">
    <source>
        <dbReference type="EMBL" id="NBG66454.1"/>
    </source>
</evidence>
<keyword evidence="6" id="KW-1185">Reference proteome</keyword>
<dbReference type="NCBIfam" id="TIGR04183">
    <property type="entry name" value="Por_Secre_tail"/>
    <property type="match status" value="1"/>
</dbReference>
<feature type="signal peptide" evidence="2">
    <location>
        <begin position="1"/>
        <end position="19"/>
    </location>
</feature>
<evidence type="ECO:0000256" key="1">
    <source>
        <dbReference type="ARBA" id="ARBA00022729"/>
    </source>
</evidence>
<name>A0A6N9NKQ5_9FLAO</name>
<dbReference type="Pfam" id="PF20243">
    <property type="entry name" value="MbnP"/>
    <property type="match status" value="1"/>
</dbReference>
<evidence type="ECO:0000259" key="4">
    <source>
        <dbReference type="Pfam" id="PF20243"/>
    </source>
</evidence>